<accession>A0A2N6LIB8</accession>
<gene>
    <name evidence="2" type="ORF">CEN46_09130</name>
</gene>
<proteinExistence type="predicted"/>
<organism evidence="2 3">
    <name type="scientific">Fischerella thermalis CCMEE 5318</name>
    <dbReference type="NCBI Taxonomy" id="2019666"/>
    <lineage>
        <taxon>Bacteria</taxon>
        <taxon>Bacillati</taxon>
        <taxon>Cyanobacteriota</taxon>
        <taxon>Cyanophyceae</taxon>
        <taxon>Nostocales</taxon>
        <taxon>Hapalosiphonaceae</taxon>
        <taxon>Fischerella</taxon>
    </lineage>
</organism>
<evidence type="ECO:0000256" key="1">
    <source>
        <dbReference type="SAM" id="Phobius"/>
    </source>
</evidence>
<dbReference type="AlphaFoldDB" id="A0A2N6LIB8"/>
<keyword evidence="1" id="KW-0472">Membrane</keyword>
<evidence type="ECO:0000313" key="2">
    <source>
        <dbReference type="EMBL" id="PMB23938.1"/>
    </source>
</evidence>
<feature type="transmembrane region" description="Helical" evidence="1">
    <location>
        <begin position="20"/>
        <end position="40"/>
    </location>
</feature>
<dbReference type="EMBL" id="NMQE01000249">
    <property type="protein sequence ID" value="PMB23938.1"/>
    <property type="molecule type" value="Genomic_DNA"/>
</dbReference>
<dbReference type="RefSeq" id="WP_219724683.1">
    <property type="nucleotide sequence ID" value="NZ_NMQE01000249.1"/>
</dbReference>
<feature type="non-terminal residue" evidence="2">
    <location>
        <position position="1"/>
    </location>
</feature>
<reference evidence="2 3" key="1">
    <citation type="submission" date="2017-07" db="EMBL/GenBank/DDBJ databases">
        <title>Genomes of Fischerella (Mastigocladus) sp. strains.</title>
        <authorList>
            <person name="Miller S.R."/>
        </authorList>
    </citation>
    <scope>NUCLEOTIDE SEQUENCE [LARGE SCALE GENOMIC DNA]</scope>
    <source>
        <strain evidence="2 3">CCMEE 5318</strain>
    </source>
</reference>
<protein>
    <submittedName>
        <fullName evidence="2">Uncharacterized protein</fullName>
    </submittedName>
</protein>
<sequence>AMRVELQFKAYSGRGATQVIYPLVSLVSQVVPLPFPLFLINIPLPKNKEWDTIFWEKTVNTVMFYL</sequence>
<keyword evidence="1" id="KW-1133">Transmembrane helix</keyword>
<comment type="caution">
    <text evidence="2">The sequence shown here is derived from an EMBL/GenBank/DDBJ whole genome shotgun (WGS) entry which is preliminary data.</text>
</comment>
<evidence type="ECO:0000313" key="3">
    <source>
        <dbReference type="Proteomes" id="UP000235081"/>
    </source>
</evidence>
<name>A0A2N6LIB8_9CYAN</name>
<keyword evidence="1" id="KW-0812">Transmembrane</keyword>
<dbReference type="Proteomes" id="UP000235081">
    <property type="component" value="Unassembled WGS sequence"/>
</dbReference>